<proteinExistence type="predicted"/>
<gene>
    <name evidence="3" type="ORF">AB1Y20_004694</name>
</gene>
<evidence type="ECO:0000256" key="2">
    <source>
        <dbReference type="SAM" id="Phobius"/>
    </source>
</evidence>
<dbReference type="PROSITE" id="PS50096">
    <property type="entry name" value="IQ"/>
    <property type="match status" value="1"/>
</dbReference>
<keyword evidence="4" id="KW-1185">Reference proteome</keyword>
<protein>
    <submittedName>
        <fullName evidence="3">Uncharacterized protein</fullName>
    </submittedName>
</protein>
<feature type="transmembrane region" description="Helical" evidence="2">
    <location>
        <begin position="278"/>
        <end position="298"/>
    </location>
</feature>
<name>A0AB34IX98_PRYPA</name>
<comment type="caution">
    <text evidence="3">The sequence shown here is derived from an EMBL/GenBank/DDBJ whole genome shotgun (WGS) entry which is preliminary data.</text>
</comment>
<dbReference type="Proteomes" id="UP001515480">
    <property type="component" value="Unassembled WGS sequence"/>
</dbReference>
<reference evidence="3 4" key="1">
    <citation type="journal article" date="2024" name="Science">
        <title>Giant polyketide synthase enzymes in the biosynthesis of giant marine polyether toxins.</title>
        <authorList>
            <person name="Fallon T.R."/>
            <person name="Shende V.V."/>
            <person name="Wierzbicki I.H."/>
            <person name="Pendleton A.L."/>
            <person name="Watervoot N.F."/>
            <person name="Auber R.P."/>
            <person name="Gonzalez D.J."/>
            <person name="Wisecaver J.H."/>
            <person name="Moore B.S."/>
        </authorList>
    </citation>
    <scope>NUCLEOTIDE SEQUENCE [LARGE SCALE GENOMIC DNA]</scope>
    <source>
        <strain evidence="3 4">12B1</strain>
    </source>
</reference>
<evidence type="ECO:0000313" key="4">
    <source>
        <dbReference type="Proteomes" id="UP001515480"/>
    </source>
</evidence>
<sequence>MAMRSIPARKAAATAGALLVGAASSDQQSHAELAAFPPRGEALELSRALLHHSLDEGSKQQLDRALVSLGESEDGQQWVDVAHDLLDLGAAVASDPTVQRAVHEKLSSFPWTRDLALSESPGLTLTPSDEEEKLSVSSDFATVSHHFDELCADMEKLKAKCSSLEEENARLRAQVEPGRSKYMPHVAHPDYRALMPHHFLFQPRAASSRPAVARVQALARGALSRQGFYELQRWAASRVEVRLEPQLGADGKPHVKLHLTPTHAAKRKPLKTRAQKELPRQALIIAAAIVVGALALIVSRNPRAASAAAAGAAATIMNLLKPKGARNCA</sequence>
<dbReference type="EMBL" id="JBGBPQ010000016">
    <property type="protein sequence ID" value="KAL1508597.1"/>
    <property type="molecule type" value="Genomic_DNA"/>
</dbReference>
<keyword evidence="2" id="KW-1133">Transmembrane helix</keyword>
<evidence type="ECO:0000313" key="3">
    <source>
        <dbReference type="EMBL" id="KAL1508597.1"/>
    </source>
</evidence>
<keyword evidence="2" id="KW-0812">Transmembrane</keyword>
<keyword evidence="1" id="KW-0175">Coiled coil</keyword>
<feature type="coiled-coil region" evidence="1">
    <location>
        <begin position="147"/>
        <end position="174"/>
    </location>
</feature>
<keyword evidence="2" id="KW-0472">Membrane</keyword>
<dbReference type="AlphaFoldDB" id="A0AB34IX98"/>
<organism evidence="3 4">
    <name type="scientific">Prymnesium parvum</name>
    <name type="common">Toxic golden alga</name>
    <dbReference type="NCBI Taxonomy" id="97485"/>
    <lineage>
        <taxon>Eukaryota</taxon>
        <taxon>Haptista</taxon>
        <taxon>Haptophyta</taxon>
        <taxon>Prymnesiophyceae</taxon>
        <taxon>Prymnesiales</taxon>
        <taxon>Prymnesiaceae</taxon>
        <taxon>Prymnesium</taxon>
    </lineage>
</organism>
<evidence type="ECO:0000256" key="1">
    <source>
        <dbReference type="SAM" id="Coils"/>
    </source>
</evidence>
<accession>A0AB34IX98</accession>